<keyword evidence="7" id="KW-1185">Reference proteome</keyword>
<dbReference type="OrthoDB" id="129003at2759"/>
<dbReference type="Pfam" id="PF16810">
    <property type="entry name" value="RXLR"/>
    <property type="match status" value="1"/>
</dbReference>
<keyword evidence="4 5" id="KW-0732">Signal</keyword>
<feature type="signal peptide" evidence="5">
    <location>
        <begin position="1"/>
        <end position="24"/>
    </location>
</feature>
<comment type="domain">
    <text evidence="5">The RxLR-dEER motif acts to carry the protein into the host cell cytoplasm through binding to cell surface phosphatidylinositol-3-phosphate.</text>
</comment>
<evidence type="ECO:0000256" key="3">
    <source>
        <dbReference type="ARBA" id="ARBA00022525"/>
    </source>
</evidence>
<keyword evidence="3 5" id="KW-0964">Secreted</keyword>
<protein>
    <recommendedName>
        <fullName evidence="5">RxLR effector protein</fullName>
    </recommendedName>
</protein>
<evidence type="ECO:0000313" key="6">
    <source>
        <dbReference type="EMBL" id="POM77096.1"/>
    </source>
</evidence>
<gene>
    <name evidence="6" type="ORF">PHPALM_5575</name>
</gene>
<evidence type="ECO:0000256" key="2">
    <source>
        <dbReference type="ARBA" id="ARBA00010400"/>
    </source>
</evidence>
<name>A0A2P4YH10_9STRA</name>
<feature type="chain" id="PRO_5045000622" description="RxLR effector protein" evidence="5">
    <location>
        <begin position="25"/>
        <end position="152"/>
    </location>
</feature>
<organism evidence="6 7">
    <name type="scientific">Phytophthora palmivora</name>
    <dbReference type="NCBI Taxonomy" id="4796"/>
    <lineage>
        <taxon>Eukaryota</taxon>
        <taxon>Sar</taxon>
        <taxon>Stramenopiles</taxon>
        <taxon>Oomycota</taxon>
        <taxon>Peronosporomycetes</taxon>
        <taxon>Peronosporales</taxon>
        <taxon>Peronosporaceae</taxon>
        <taxon>Phytophthora</taxon>
    </lineage>
</organism>
<evidence type="ECO:0000256" key="1">
    <source>
        <dbReference type="ARBA" id="ARBA00004613"/>
    </source>
</evidence>
<comment type="subcellular location">
    <subcellularLocation>
        <location evidence="1 5">Secreted</location>
    </subcellularLocation>
</comment>
<sequence>MRLSWVPLIAAATVTLLTSSKATAADFVRKSDVSTVASPDTVVMSTSLLDSTDDHGGITARSLRVVDETVDDIPVKASETEDKEERAHWETMDTDILIKWIKNGKAPSIILDKMGVSPSFVTAEGQRVYSMYDKGYQFYLHYVKLVNEGFFK</sequence>
<dbReference type="Proteomes" id="UP000237271">
    <property type="component" value="Unassembled WGS sequence"/>
</dbReference>
<comment type="caution">
    <text evidence="6">The sequence shown here is derived from an EMBL/GenBank/DDBJ whole genome shotgun (WGS) entry which is preliminary data.</text>
</comment>
<evidence type="ECO:0000313" key="7">
    <source>
        <dbReference type="Proteomes" id="UP000237271"/>
    </source>
</evidence>
<dbReference type="InterPro" id="IPR031825">
    <property type="entry name" value="RXLR"/>
</dbReference>
<evidence type="ECO:0000256" key="4">
    <source>
        <dbReference type="ARBA" id="ARBA00022729"/>
    </source>
</evidence>
<evidence type="ECO:0000256" key="5">
    <source>
        <dbReference type="RuleBase" id="RU367124"/>
    </source>
</evidence>
<dbReference type="AlphaFoldDB" id="A0A2P4YH10"/>
<comment type="similarity">
    <text evidence="2 5">Belongs to the RxLR effector family.</text>
</comment>
<dbReference type="EMBL" id="NCKW01002967">
    <property type="protein sequence ID" value="POM77096.1"/>
    <property type="molecule type" value="Genomic_DNA"/>
</dbReference>
<comment type="function">
    <text evidence="5">Effector that suppresses plant defense responses during pathogen infection.</text>
</comment>
<accession>A0A2P4YH10</accession>
<reference evidence="6 7" key="1">
    <citation type="journal article" date="2017" name="Genome Biol. Evol.">
        <title>Phytophthora megakarya and P. palmivora, closely related causal agents of cacao black pod rot, underwent increases in genome sizes and gene numbers by different mechanisms.</title>
        <authorList>
            <person name="Ali S.S."/>
            <person name="Shao J."/>
            <person name="Lary D.J."/>
            <person name="Kronmiller B."/>
            <person name="Shen D."/>
            <person name="Strem M.D."/>
            <person name="Amoako-Attah I."/>
            <person name="Akrofi A.Y."/>
            <person name="Begoude B.A."/>
            <person name="Ten Hoopen G.M."/>
            <person name="Coulibaly K."/>
            <person name="Kebe B.I."/>
            <person name="Melnick R.L."/>
            <person name="Guiltinan M.J."/>
            <person name="Tyler B.M."/>
            <person name="Meinhardt L.W."/>
            <person name="Bailey B.A."/>
        </authorList>
    </citation>
    <scope>NUCLEOTIDE SEQUENCE [LARGE SCALE GENOMIC DNA]</scope>
    <source>
        <strain evidence="7">sbr112.9</strain>
    </source>
</reference>
<proteinExistence type="inferred from homology"/>